<dbReference type="InterPro" id="IPR029144">
    <property type="entry name" value="Thr_synth_N"/>
</dbReference>
<keyword evidence="6" id="KW-0028">Amino-acid biosynthesis</keyword>
<evidence type="ECO:0000256" key="10">
    <source>
        <dbReference type="ARBA" id="ARBA00049144"/>
    </source>
</evidence>
<evidence type="ECO:0000256" key="11">
    <source>
        <dbReference type="NCBIfam" id="TIGR00260"/>
    </source>
</evidence>
<evidence type="ECO:0000259" key="13">
    <source>
        <dbReference type="Pfam" id="PF00291"/>
    </source>
</evidence>
<evidence type="ECO:0000256" key="2">
    <source>
        <dbReference type="ARBA" id="ARBA00004979"/>
    </source>
</evidence>
<dbReference type="GO" id="GO:0046360">
    <property type="term" value="P:2-oxobutyrate biosynthetic process"/>
    <property type="evidence" value="ECO:0007669"/>
    <property type="project" value="TreeGrafter"/>
</dbReference>
<comment type="pathway">
    <text evidence="2">Amino-acid biosynthesis; L-threonine biosynthesis; L-threonine from L-aspartate: step 5/5.</text>
</comment>
<dbReference type="EC" id="4.2.3.1" evidence="4 11"/>
<dbReference type="InterPro" id="IPR051166">
    <property type="entry name" value="Threonine_Synthase"/>
</dbReference>
<evidence type="ECO:0000256" key="3">
    <source>
        <dbReference type="ARBA" id="ARBA00005517"/>
    </source>
</evidence>
<feature type="modified residue" description="N6-(pyridoxal phosphate)lysine" evidence="12">
    <location>
        <position position="115"/>
    </location>
</feature>
<evidence type="ECO:0000256" key="1">
    <source>
        <dbReference type="ARBA" id="ARBA00001933"/>
    </source>
</evidence>
<dbReference type="EMBL" id="MOEC01000013">
    <property type="protein sequence ID" value="OIS92899.1"/>
    <property type="molecule type" value="Genomic_DNA"/>
</dbReference>
<keyword evidence="8 12" id="KW-0663">Pyridoxal phosphate</keyword>
<dbReference type="PROSITE" id="PS00165">
    <property type="entry name" value="DEHYDRATASE_SER_THR"/>
    <property type="match status" value="1"/>
</dbReference>
<evidence type="ECO:0000256" key="4">
    <source>
        <dbReference type="ARBA" id="ARBA00013028"/>
    </source>
</evidence>
<accession>A0A1J6HKI2</accession>
<evidence type="ECO:0000256" key="12">
    <source>
        <dbReference type="PIRSR" id="PIRSR604450-51"/>
    </source>
</evidence>
<comment type="cofactor">
    <cofactor evidence="1 12">
        <name>pyridoxal 5'-phosphate</name>
        <dbReference type="ChEBI" id="CHEBI:597326"/>
    </cofactor>
</comment>
<proteinExistence type="inferred from homology"/>
<feature type="domain" description="Tryptophan synthase beta chain-like PALP" evidence="13">
    <location>
        <begin position="96"/>
        <end position="420"/>
    </location>
</feature>
<keyword evidence="16" id="KW-1185">Reference proteome</keyword>
<dbReference type="InterPro" id="IPR001926">
    <property type="entry name" value="TrpB-like_PALP"/>
</dbReference>
<dbReference type="NCBIfam" id="TIGR00260">
    <property type="entry name" value="thrC"/>
    <property type="match status" value="1"/>
</dbReference>
<dbReference type="PANTHER" id="PTHR42690:SF1">
    <property type="entry name" value="THREONINE SYNTHASE-LIKE 2"/>
    <property type="match status" value="1"/>
</dbReference>
<name>A0A1J6HKI2_9HYPH</name>
<evidence type="ECO:0000256" key="8">
    <source>
        <dbReference type="ARBA" id="ARBA00022898"/>
    </source>
</evidence>
<evidence type="ECO:0000256" key="6">
    <source>
        <dbReference type="ARBA" id="ARBA00022605"/>
    </source>
</evidence>
<keyword evidence="9" id="KW-0456">Lyase</keyword>
<evidence type="ECO:0000256" key="7">
    <source>
        <dbReference type="ARBA" id="ARBA00022697"/>
    </source>
</evidence>
<evidence type="ECO:0000313" key="16">
    <source>
        <dbReference type="Proteomes" id="UP000182985"/>
    </source>
</evidence>
<keyword evidence="7" id="KW-0791">Threonine biosynthesis</keyword>
<dbReference type="Proteomes" id="UP000182985">
    <property type="component" value="Unassembled WGS sequence"/>
</dbReference>
<organism evidence="15 16">
    <name type="scientific">Brucella cytisi</name>
    <dbReference type="NCBI Taxonomy" id="407152"/>
    <lineage>
        <taxon>Bacteria</taxon>
        <taxon>Pseudomonadati</taxon>
        <taxon>Pseudomonadota</taxon>
        <taxon>Alphaproteobacteria</taxon>
        <taxon>Hyphomicrobiales</taxon>
        <taxon>Brucellaceae</taxon>
        <taxon>Brucella/Ochrobactrum group</taxon>
        <taxon>Brucella</taxon>
    </lineage>
</organism>
<dbReference type="Pfam" id="PF00291">
    <property type="entry name" value="PALP"/>
    <property type="match status" value="1"/>
</dbReference>
<dbReference type="UniPathway" id="UPA00050">
    <property type="reaction ID" value="UER00065"/>
</dbReference>
<evidence type="ECO:0000256" key="9">
    <source>
        <dbReference type="ARBA" id="ARBA00023239"/>
    </source>
</evidence>
<dbReference type="InterPro" id="IPR037158">
    <property type="entry name" value="Thr_synth_N_sf"/>
</dbReference>
<dbReference type="Gene3D" id="3.40.50.1100">
    <property type="match status" value="2"/>
</dbReference>
<dbReference type="GO" id="GO:0004795">
    <property type="term" value="F:threonine synthase activity"/>
    <property type="evidence" value="ECO:0007669"/>
    <property type="project" value="UniProtKB-UniRule"/>
</dbReference>
<dbReference type="InterPro" id="IPR000634">
    <property type="entry name" value="Ser/Thr_deHydtase_PyrdxlP-BS"/>
</dbReference>
<sequence>MQYVSTTGGIEPVGFDEAVLQGFAADGGLFVPDEIPVIDQTRLEALSGLTFQELAFELTSLYIDPSIIPPHDLKRLINDSYRDFQHPDIVRLAPITGEPDISVLELFHGPTQSFKDMAMGFLMQTVDYLLEKRQKRLNIVLATTGDTGPAAAWAAAGKRHIDCWPLYPRGMISREQERQMTVLRADNVHPVGVENCPDGGDDLDLVVAQLFEDDTLKRNLGLSSVNSINWCRVMYQTVHYFYAYFRTVNQVGDPIVFSVPSGAFGNLFAGYLARSMGLPVARFVCANNVNSALHTAFSTGVFPRRDLVQTPSSAIDIVAPYNFWRFLYFVTNRDAKRIRQWMKDFSENRLVEFDQDTTDKIRDGFISASIGDEETLATIRNLYETDGSYLIDPHTAVAVAAVNSVRDQLPVDVKIVCVATAHPAKFPDVMKSALNLETLPASAHHPAIDEARAACEHLRICQLENLRSNLMEEMTRQTERRSA</sequence>
<gene>
    <name evidence="15" type="ORF">BLA27_14275</name>
</gene>
<dbReference type="PANTHER" id="PTHR42690">
    <property type="entry name" value="THREONINE SYNTHASE FAMILY MEMBER"/>
    <property type="match status" value="1"/>
</dbReference>
<dbReference type="InterPro" id="IPR036052">
    <property type="entry name" value="TrpB-like_PALP_sf"/>
</dbReference>
<feature type="domain" description="Threonine synthase N-terminal" evidence="14">
    <location>
        <begin position="2"/>
        <end position="81"/>
    </location>
</feature>
<dbReference type="GO" id="GO:0030170">
    <property type="term" value="F:pyridoxal phosphate binding"/>
    <property type="evidence" value="ECO:0007669"/>
    <property type="project" value="InterPro"/>
</dbReference>
<dbReference type="InterPro" id="IPR004450">
    <property type="entry name" value="Thr_synthase-like"/>
</dbReference>
<dbReference type="Pfam" id="PF14821">
    <property type="entry name" value="Thr_synth_N"/>
    <property type="match status" value="1"/>
</dbReference>
<dbReference type="SUPFAM" id="SSF53686">
    <property type="entry name" value="Tryptophan synthase beta subunit-like PLP-dependent enzymes"/>
    <property type="match status" value="1"/>
</dbReference>
<comment type="similarity">
    <text evidence="3">Belongs to the threonine synthase family.</text>
</comment>
<dbReference type="CDD" id="cd01560">
    <property type="entry name" value="Thr-synth_2"/>
    <property type="match status" value="1"/>
</dbReference>
<dbReference type="FunFam" id="3.90.1380.10:FF:000003">
    <property type="entry name" value="THR4p Threonine synthase"/>
    <property type="match status" value="1"/>
</dbReference>
<comment type="catalytic activity">
    <reaction evidence="10">
        <text>O-phospho-L-homoserine + H2O = L-threonine + phosphate</text>
        <dbReference type="Rhea" id="RHEA:10840"/>
        <dbReference type="ChEBI" id="CHEBI:15377"/>
        <dbReference type="ChEBI" id="CHEBI:43474"/>
        <dbReference type="ChEBI" id="CHEBI:57590"/>
        <dbReference type="ChEBI" id="CHEBI:57926"/>
        <dbReference type="EC" id="4.2.3.1"/>
    </reaction>
</comment>
<reference evidence="15 16" key="1">
    <citation type="submission" date="2016-10" db="EMBL/GenBank/DDBJ databases">
        <title>The Draft Genome Sequence of the Potato Rhizosphere Bacteria Ochrobactrum sp. IPA7.2.</title>
        <authorList>
            <person name="Gogoleva N.E."/>
            <person name="Khlopko Y.A."/>
            <person name="Burygin G.L."/>
            <person name="Plotnikov A.O."/>
        </authorList>
    </citation>
    <scope>NUCLEOTIDE SEQUENCE [LARGE SCALE GENOMIC DNA]</scope>
    <source>
        <strain evidence="15 16">IPA7.2</strain>
    </source>
</reference>
<dbReference type="AlphaFoldDB" id="A0A1J6HKI2"/>
<protein>
    <recommendedName>
        <fullName evidence="5 11">Threonine synthase</fullName>
        <ecNumber evidence="4 11">4.2.3.1</ecNumber>
    </recommendedName>
</protein>
<dbReference type="Gene3D" id="3.90.1380.10">
    <property type="entry name" value="Threonine synthase, N-terminal domain"/>
    <property type="match status" value="1"/>
</dbReference>
<evidence type="ECO:0000256" key="5">
    <source>
        <dbReference type="ARBA" id="ARBA00018679"/>
    </source>
</evidence>
<evidence type="ECO:0000259" key="14">
    <source>
        <dbReference type="Pfam" id="PF14821"/>
    </source>
</evidence>
<comment type="caution">
    <text evidence="15">The sequence shown here is derived from an EMBL/GenBank/DDBJ whole genome shotgun (WGS) entry which is preliminary data.</text>
</comment>
<evidence type="ECO:0000313" key="15">
    <source>
        <dbReference type="EMBL" id="OIS92899.1"/>
    </source>
</evidence>
<dbReference type="GO" id="GO:0009088">
    <property type="term" value="P:threonine biosynthetic process"/>
    <property type="evidence" value="ECO:0007669"/>
    <property type="project" value="UniProtKB-UniRule"/>
</dbReference>
<dbReference type="GO" id="GO:0009071">
    <property type="term" value="P:serine family amino acid catabolic process"/>
    <property type="evidence" value="ECO:0007669"/>
    <property type="project" value="TreeGrafter"/>
</dbReference>